<dbReference type="RefSeq" id="WP_210102104.1">
    <property type="nucleotide sequence ID" value="NZ_BAABLK010000076.1"/>
</dbReference>
<dbReference type="InterPro" id="IPR003593">
    <property type="entry name" value="AAA+_ATPase"/>
</dbReference>
<feature type="domain" description="ABC transporter" evidence="5">
    <location>
        <begin position="22"/>
        <end position="252"/>
    </location>
</feature>
<evidence type="ECO:0000256" key="4">
    <source>
        <dbReference type="ARBA" id="ARBA00022840"/>
    </source>
</evidence>
<evidence type="ECO:0000256" key="2">
    <source>
        <dbReference type="ARBA" id="ARBA00022448"/>
    </source>
</evidence>
<dbReference type="Gene3D" id="3.40.50.300">
    <property type="entry name" value="P-loop containing nucleotide triphosphate hydrolases"/>
    <property type="match status" value="1"/>
</dbReference>
<dbReference type="Proteomes" id="UP001501257">
    <property type="component" value="Unassembled WGS sequence"/>
</dbReference>
<keyword evidence="7" id="KW-1185">Reference proteome</keyword>
<dbReference type="PANTHER" id="PTHR43335:SF3">
    <property type="entry name" value="ABC TRANSPORTER"/>
    <property type="match status" value="1"/>
</dbReference>
<dbReference type="EMBL" id="BAABLK010000076">
    <property type="protein sequence ID" value="GAA5228529.1"/>
    <property type="molecule type" value="Genomic_DNA"/>
</dbReference>
<keyword evidence="3" id="KW-0547">Nucleotide-binding</keyword>
<dbReference type="PROSITE" id="PS50893">
    <property type="entry name" value="ABC_TRANSPORTER_2"/>
    <property type="match status" value="1"/>
</dbReference>
<comment type="caution">
    <text evidence="6">The sequence shown here is derived from an EMBL/GenBank/DDBJ whole genome shotgun (WGS) entry which is preliminary data.</text>
</comment>
<organism evidence="6 7">
    <name type="scientific">Paeniglutamicibacter antarcticus</name>
    <dbReference type="NCBI Taxonomy" id="494023"/>
    <lineage>
        <taxon>Bacteria</taxon>
        <taxon>Bacillati</taxon>
        <taxon>Actinomycetota</taxon>
        <taxon>Actinomycetes</taxon>
        <taxon>Micrococcales</taxon>
        <taxon>Micrococcaceae</taxon>
        <taxon>Paeniglutamicibacter</taxon>
    </lineage>
</organism>
<keyword evidence="2" id="KW-0813">Transport</keyword>
<sequence length="326" mass="34128">MDSTFPTPGHLPVKAHDPGTGIVALGLARSFGTVKAVESIDFIAAAGKVTALIGPNGSGKTTLLLMLASLLRPDSGSIRIQGIDPEQDARSVRAILGWMPDTLGVWESLTSREILTTVGSLYGLGKAHARARAAELLEMVELSVLADTPGRVLSRGQAQRLSLARALINDPQVLLLDEPASGLDPGARVQLRMLIRDLAASGKTVVISSHVLVELDEMADAAVFVSKGRTVRSQTLAEAGAQVRGYTIGVLDLPALRRFLESTSVAAVYQPNLENVGGTAKVKLPGESQATELLAALVREGVPVSAFAPSSGLLEETYLSLEGGTK</sequence>
<dbReference type="InterPro" id="IPR003439">
    <property type="entry name" value="ABC_transporter-like_ATP-bd"/>
</dbReference>
<keyword evidence="4 6" id="KW-0067">ATP-binding</keyword>
<evidence type="ECO:0000313" key="6">
    <source>
        <dbReference type="EMBL" id="GAA5228529.1"/>
    </source>
</evidence>
<comment type="similarity">
    <text evidence="1">Belongs to the ABC transporter superfamily.</text>
</comment>
<dbReference type="CDD" id="cd03230">
    <property type="entry name" value="ABC_DR_subfamily_A"/>
    <property type="match status" value="1"/>
</dbReference>
<dbReference type="SMART" id="SM00382">
    <property type="entry name" value="AAA"/>
    <property type="match status" value="1"/>
</dbReference>
<dbReference type="Pfam" id="PF00005">
    <property type="entry name" value="ABC_tran"/>
    <property type="match status" value="1"/>
</dbReference>
<protein>
    <submittedName>
        <fullName evidence="6">ABC transporter ATP-binding protein</fullName>
    </submittedName>
</protein>
<dbReference type="GO" id="GO:0005524">
    <property type="term" value="F:ATP binding"/>
    <property type="evidence" value="ECO:0007669"/>
    <property type="project" value="UniProtKB-KW"/>
</dbReference>
<reference evidence="7" key="1">
    <citation type="journal article" date="2019" name="Int. J. Syst. Evol. Microbiol.">
        <title>The Global Catalogue of Microorganisms (GCM) 10K type strain sequencing project: providing services to taxonomists for standard genome sequencing and annotation.</title>
        <authorList>
            <consortium name="The Broad Institute Genomics Platform"/>
            <consortium name="The Broad Institute Genome Sequencing Center for Infectious Disease"/>
            <person name="Wu L."/>
            <person name="Ma J."/>
        </authorList>
    </citation>
    <scope>NUCLEOTIDE SEQUENCE [LARGE SCALE GENOMIC DNA]</scope>
    <source>
        <strain evidence="7">JCM 18952</strain>
    </source>
</reference>
<evidence type="ECO:0000259" key="5">
    <source>
        <dbReference type="PROSITE" id="PS50893"/>
    </source>
</evidence>
<dbReference type="InterPro" id="IPR027417">
    <property type="entry name" value="P-loop_NTPase"/>
</dbReference>
<dbReference type="PANTHER" id="PTHR43335">
    <property type="entry name" value="ABC TRANSPORTER, ATP-BINDING PROTEIN"/>
    <property type="match status" value="1"/>
</dbReference>
<accession>A0ABP9TP17</accession>
<evidence type="ECO:0000313" key="7">
    <source>
        <dbReference type="Proteomes" id="UP001501257"/>
    </source>
</evidence>
<proteinExistence type="inferred from homology"/>
<name>A0ABP9TP17_9MICC</name>
<gene>
    <name evidence="6" type="ORF">GCM10025778_30670</name>
</gene>
<evidence type="ECO:0000256" key="1">
    <source>
        <dbReference type="ARBA" id="ARBA00005417"/>
    </source>
</evidence>
<dbReference type="SUPFAM" id="SSF52540">
    <property type="entry name" value="P-loop containing nucleoside triphosphate hydrolases"/>
    <property type="match status" value="1"/>
</dbReference>
<evidence type="ECO:0000256" key="3">
    <source>
        <dbReference type="ARBA" id="ARBA00022741"/>
    </source>
</evidence>